<feature type="transmembrane region" description="Helical" evidence="7">
    <location>
        <begin position="53"/>
        <end position="77"/>
    </location>
</feature>
<evidence type="ECO:0000256" key="2">
    <source>
        <dbReference type="ARBA" id="ARBA00022475"/>
    </source>
</evidence>
<comment type="subcellular location">
    <subcellularLocation>
        <location evidence="1">Cell inner membrane</location>
        <topology evidence="1">Multi-pass membrane protein</topology>
    </subcellularLocation>
</comment>
<evidence type="ECO:0000256" key="7">
    <source>
        <dbReference type="SAM" id="Phobius"/>
    </source>
</evidence>
<keyword evidence="4 7" id="KW-0812">Transmembrane</keyword>
<keyword evidence="2" id="KW-1003">Cell membrane</keyword>
<dbReference type="InterPro" id="IPR004681">
    <property type="entry name" value="TRAP_DctM"/>
</dbReference>
<evidence type="ECO:0000256" key="3">
    <source>
        <dbReference type="ARBA" id="ARBA00022519"/>
    </source>
</evidence>
<evidence type="ECO:0000256" key="6">
    <source>
        <dbReference type="ARBA" id="ARBA00023136"/>
    </source>
</evidence>
<keyword evidence="5 7" id="KW-1133">Transmembrane helix</keyword>
<reference evidence="9" key="1">
    <citation type="journal article" date="2014" name="Front. Microbiol.">
        <title>High frequency of phylogenetically diverse reductive dehalogenase-homologous genes in deep subseafloor sedimentary metagenomes.</title>
        <authorList>
            <person name="Kawai M."/>
            <person name="Futagami T."/>
            <person name="Toyoda A."/>
            <person name="Takaki Y."/>
            <person name="Nishi S."/>
            <person name="Hori S."/>
            <person name="Arai W."/>
            <person name="Tsubouchi T."/>
            <person name="Morono Y."/>
            <person name="Uchiyama I."/>
            <person name="Ito T."/>
            <person name="Fujiyama A."/>
            <person name="Inagaki F."/>
            <person name="Takami H."/>
        </authorList>
    </citation>
    <scope>NUCLEOTIDE SEQUENCE</scope>
    <source>
        <strain evidence="9">Expedition CK06-06</strain>
    </source>
</reference>
<dbReference type="PANTHER" id="PTHR33362">
    <property type="entry name" value="SIALIC ACID TRAP TRANSPORTER PERMEASE PROTEIN SIAT-RELATED"/>
    <property type="match status" value="1"/>
</dbReference>
<dbReference type="GO" id="GO:0022857">
    <property type="term" value="F:transmembrane transporter activity"/>
    <property type="evidence" value="ECO:0007669"/>
    <property type="project" value="TreeGrafter"/>
</dbReference>
<evidence type="ECO:0000256" key="4">
    <source>
        <dbReference type="ARBA" id="ARBA00022692"/>
    </source>
</evidence>
<organism evidence="9">
    <name type="scientific">marine sediment metagenome</name>
    <dbReference type="NCBI Taxonomy" id="412755"/>
    <lineage>
        <taxon>unclassified sequences</taxon>
        <taxon>metagenomes</taxon>
        <taxon>ecological metagenomes</taxon>
    </lineage>
</organism>
<dbReference type="PANTHER" id="PTHR33362:SF5">
    <property type="entry name" value="C4-DICARBOXYLATE TRAP TRANSPORTER LARGE PERMEASE PROTEIN DCTM"/>
    <property type="match status" value="1"/>
</dbReference>
<evidence type="ECO:0000256" key="1">
    <source>
        <dbReference type="ARBA" id="ARBA00004429"/>
    </source>
</evidence>
<dbReference type="EMBL" id="BARW01032459">
    <property type="protein sequence ID" value="GAJ13482.1"/>
    <property type="molecule type" value="Genomic_DNA"/>
</dbReference>
<evidence type="ECO:0000256" key="5">
    <source>
        <dbReference type="ARBA" id="ARBA00022989"/>
    </source>
</evidence>
<evidence type="ECO:0000313" key="9">
    <source>
        <dbReference type="EMBL" id="GAJ13482.1"/>
    </source>
</evidence>
<protein>
    <recommendedName>
        <fullName evidence="8">TRAP C4-dicarboxylate transport system permease DctM subunit domain-containing protein</fullName>
    </recommendedName>
</protein>
<dbReference type="Pfam" id="PF06808">
    <property type="entry name" value="DctM"/>
    <property type="match status" value="1"/>
</dbReference>
<comment type="caution">
    <text evidence="9">The sequence shown here is derived from an EMBL/GenBank/DDBJ whole genome shotgun (WGS) entry which is preliminary data.</text>
</comment>
<proteinExistence type="predicted"/>
<dbReference type="AlphaFoldDB" id="X1V9Y6"/>
<name>X1V9Y6_9ZZZZ</name>
<feature type="transmembrane region" description="Helical" evidence="7">
    <location>
        <begin position="98"/>
        <end position="119"/>
    </location>
</feature>
<feature type="domain" description="TRAP C4-dicarboxylate transport system permease DctM subunit" evidence="8">
    <location>
        <begin position="11"/>
        <end position="131"/>
    </location>
</feature>
<dbReference type="GO" id="GO:0005886">
    <property type="term" value="C:plasma membrane"/>
    <property type="evidence" value="ECO:0007669"/>
    <property type="project" value="UniProtKB-SubCell"/>
</dbReference>
<sequence>MSPTTAAIISVVLLIFLFLLRMPVAYVMALVGFIGLCYIVSVPAGFHMLANDFWVMLSSYSLTVIPMFIFMGAVAFYSGMSHRLYDTAYKFIGQRRGGLALTTIVACAGFGAMCGSTNAEAAAMGKVALPE</sequence>
<gene>
    <name evidence="9" type="ORF">S12H4_51373</name>
</gene>
<evidence type="ECO:0000259" key="8">
    <source>
        <dbReference type="Pfam" id="PF06808"/>
    </source>
</evidence>
<accession>X1V9Y6</accession>
<dbReference type="InterPro" id="IPR010656">
    <property type="entry name" value="DctM"/>
</dbReference>
<feature type="non-terminal residue" evidence="9">
    <location>
        <position position="131"/>
    </location>
</feature>
<keyword evidence="3" id="KW-0997">Cell inner membrane</keyword>
<keyword evidence="6 7" id="KW-0472">Membrane</keyword>